<dbReference type="InterPro" id="IPR050319">
    <property type="entry name" value="ABC_transp_ATP-bind"/>
</dbReference>
<dbReference type="Pfam" id="PF00005">
    <property type="entry name" value="ABC_tran"/>
    <property type="match status" value="1"/>
</dbReference>
<dbReference type="Gene3D" id="3.40.50.300">
    <property type="entry name" value="P-loop containing nucleotide triphosphate hydrolases"/>
    <property type="match status" value="1"/>
</dbReference>
<dbReference type="PROSITE" id="PS00211">
    <property type="entry name" value="ABC_TRANSPORTER_1"/>
    <property type="match status" value="1"/>
</dbReference>
<feature type="domain" description="ABC transporter" evidence="6">
    <location>
        <begin position="7"/>
        <end position="257"/>
    </location>
</feature>
<dbReference type="GO" id="GO:0005886">
    <property type="term" value="C:plasma membrane"/>
    <property type="evidence" value="ECO:0007669"/>
    <property type="project" value="UniProtKB-SubCell"/>
</dbReference>
<evidence type="ECO:0000256" key="4">
    <source>
        <dbReference type="ARBA" id="ARBA00022741"/>
    </source>
</evidence>
<dbReference type="AlphaFoldDB" id="A0A7X0FBX1"/>
<dbReference type="RefSeq" id="WP_055973346.1">
    <property type="nucleotide sequence ID" value="NZ_BAABEG010000001.1"/>
</dbReference>
<dbReference type="SUPFAM" id="SSF52540">
    <property type="entry name" value="P-loop containing nucleoside triphosphate hydrolases"/>
    <property type="match status" value="1"/>
</dbReference>
<keyword evidence="5 7" id="KW-0067">ATP-binding</keyword>
<organism evidence="7 8">
    <name type="scientific">Aminobacter aganoensis</name>
    <dbReference type="NCBI Taxonomy" id="83264"/>
    <lineage>
        <taxon>Bacteria</taxon>
        <taxon>Pseudomonadati</taxon>
        <taxon>Pseudomonadota</taxon>
        <taxon>Alphaproteobacteria</taxon>
        <taxon>Hyphomicrobiales</taxon>
        <taxon>Phyllobacteriaceae</taxon>
        <taxon>Aminobacter</taxon>
    </lineage>
</organism>
<dbReference type="PANTHER" id="PTHR43776">
    <property type="entry name" value="TRANSPORT ATP-BINDING PROTEIN"/>
    <property type="match status" value="1"/>
</dbReference>
<proteinExistence type="inferred from homology"/>
<comment type="caution">
    <text evidence="7">The sequence shown here is derived from an EMBL/GenBank/DDBJ whole genome shotgun (WGS) entry which is preliminary data.</text>
</comment>
<comment type="subcellular location">
    <subcellularLocation>
        <location evidence="1">Cell inner membrane</location>
        <topology evidence="1">Peripheral membrane protein</topology>
    </subcellularLocation>
</comment>
<gene>
    <name evidence="7" type="ORF">GGR00_004509</name>
</gene>
<sequence>MSAQNLIEVRNLNKAFTVRRGALFSRTTASTKAVNNVSLDIRKGEILGCVGGSGSGKSTLGRMILRLIEPDSGEVRYDGQNLGALSQEEMRGFRRRMQIVFQDPLQSLNPRRTVAENVERPLLNFGTPKAVARRRVEDLLELVGLDPTQSYRYPHEYSGGQCQRIAIARALALEPEFLFLDEPVSALDVSIQAQILNLLGDLQKKLNLTFLFVSHDLKIVKQFCDRTIVMYRGNILETGSSEAVYREPKHPFTRDFLGTVLHVRGDMRWEQAAERAEDLEGTAKLGGSCCPYVGNCADCFEACRRSAPPLIEIENQRNVACFLYDHR</sequence>
<dbReference type="SMART" id="SM00382">
    <property type="entry name" value="AAA"/>
    <property type="match status" value="1"/>
</dbReference>
<dbReference type="InterPro" id="IPR003593">
    <property type="entry name" value="AAA+_ATPase"/>
</dbReference>
<dbReference type="EMBL" id="JACHOU010000016">
    <property type="protein sequence ID" value="MBB6356693.1"/>
    <property type="molecule type" value="Genomic_DNA"/>
</dbReference>
<dbReference type="GO" id="GO:0005524">
    <property type="term" value="F:ATP binding"/>
    <property type="evidence" value="ECO:0007669"/>
    <property type="project" value="UniProtKB-KW"/>
</dbReference>
<evidence type="ECO:0000259" key="6">
    <source>
        <dbReference type="PROSITE" id="PS50893"/>
    </source>
</evidence>
<dbReference type="PROSITE" id="PS50893">
    <property type="entry name" value="ABC_TRANSPORTER_2"/>
    <property type="match status" value="1"/>
</dbReference>
<dbReference type="PANTHER" id="PTHR43776:SF7">
    <property type="entry name" value="D,D-DIPEPTIDE TRANSPORT ATP-BINDING PROTEIN DDPF-RELATED"/>
    <property type="match status" value="1"/>
</dbReference>
<dbReference type="Proteomes" id="UP000536262">
    <property type="component" value="Unassembled WGS sequence"/>
</dbReference>
<protein>
    <submittedName>
        <fullName evidence="7">Peptide/nickel transport system ATP-binding protein/oligopeptide transport system ATP-binding protein</fullName>
    </submittedName>
</protein>
<dbReference type="InterPro" id="IPR017871">
    <property type="entry name" value="ABC_transporter-like_CS"/>
</dbReference>
<dbReference type="InterPro" id="IPR027417">
    <property type="entry name" value="P-loop_NTPase"/>
</dbReference>
<comment type="similarity">
    <text evidence="2">Belongs to the ABC transporter superfamily.</text>
</comment>
<dbReference type="CDD" id="cd03257">
    <property type="entry name" value="ABC_NikE_OppD_transporters"/>
    <property type="match status" value="1"/>
</dbReference>
<keyword evidence="8" id="KW-1185">Reference proteome</keyword>
<dbReference type="GO" id="GO:0016887">
    <property type="term" value="F:ATP hydrolysis activity"/>
    <property type="evidence" value="ECO:0007669"/>
    <property type="project" value="InterPro"/>
</dbReference>
<keyword evidence="4" id="KW-0547">Nucleotide-binding</keyword>
<name>A0A7X0FBX1_9HYPH</name>
<evidence type="ECO:0000256" key="3">
    <source>
        <dbReference type="ARBA" id="ARBA00022448"/>
    </source>
</evidence>
<dbReference type="GO" id="GO:0055085">
    <property type="term" value="P:transmembrane transport"/>
    <property type="evidence" value="ECO:0007669"/>
    <property type="project" value="UniProtKB-ARBA"/>
</dbReference>
<evidence type="ECO:0000313" key="7">
    <source>
        <dbReference type="EMBL" id="MBB6356693.1"/>
    </source>
</evidence>
<keyword evidence="3" id="KW-0813">Transport</keyword>
<evidence type="ECO:0000313" key="8">
    <source>
        <dbReference type="Proteomes" id="UP000536262"/>
    </source>
</evidence>
<evidence type="ECO:0000256" key="5">
    <source>
        <dbReference type="ARBA" id="ARBA00022840"/>
    </source>
</evidence>
<dbReference type="InterPro" id="IPR003439">
    <property type="entry name" value="ABC_transporter-like_ATP-bd"/>
</dbReference>
<evidence type="ECO:0000256" key="2">
    <source>
        <dbReference type="ARBA" id="ARBA00005417"/>
    </source>
</evidence>
<dbReference type="FunFam" id="3.40.50.300:FF:000016">
    <property type="entry name" value="Oligopeptide ABC transporter ATP-binding component"/>
    <property type="match status" value="1"/>
</dbReference>
<accession>A0A7X0FBX1</accession>
<reference evidence="7 8" key="1">
    <citation type="submission" date="2020-08" db="EMBL/GenBank/DDBJ databases">
        <title>Genomic Encyclopedia of Type Strains, Phase IV (KMG-IV): sequencing the most valuable type-strain genomes for metagenomic binning, comparative biology and taxonomic classification.</title>
        <authorList>
            <person name="Goeker M."/>
        </authorList>
    </citation>
    <scope>NUCLEOTIDE SEQUENCE [LARGE SCALE GENOMIC DNA]</scope>
    <source>
        <strain evidence="7 8">DSM 7051</strain>
    </source>
</reference>
<evidence type="ECO:0000256" key="1">
    <source>
        <dbReference type="ARBA" id="ARBA00004417"/>
    </source>
</evidence>